<feature type="region of interest" description="Disordered" evidence="1">
    <location>
        <begin position="558"/>
        <end position="605"/>
    </location>
</feature>
<feature type="region of interest" description="Disordered" evidence="1">
    <location>
        <begin position="457"/>
        <end position="544"/>
    </location>
</feature>
<gene>
    <name evidence="2" type="ORF">KSP39_PZI021408</name>
</gene>
<dbReference type="InterPro" id="IPR010433">
    <property type="entry name" value="EIF-4B_pln"/>
</dbReference>
<sequence length="605" mass="65978">MSKKKFPAGSMTMTLKDFHGGAIPSDLLLPSAPGVTARPPDRPNAWVGPPIPAGASTGIRAEHHRPRPGSSGGIPRVLDERGPAFLSSTSFIGRHFDEDERKPFEASSGPRRPSMAAVEATRSPLITAAQASAPSDPKRPVSSPVVAHHLSPSPGVSTTSAGNAWAAKREAQFKGGAGAEPPQTQPSVTLSGSAAASRFAQASAIEKVTSGRWQSKPADVEVIRFQEMEIFDGKHGERSLVGNDEEGSAGRTFSYSGMKERRFGGLPSDGRHQERVISPLYPEIKETNVLGFHSDSSRPISCEGSSALSPYQQSLDDASERPKLKLLPRTKPLEPSDAKILDGKQGYLYPTSLKHMEEAQEMHGALGKVKLGAVGVDAVNRPVERPKLNLKPRSQPIEQQDEIFERERKTVFGGARPRELVLKERDIDAADNPEITAQVHRAKSDVLKIEPKLEQRAVSSFNRTTHEAAESLPAERRNSRDPGRRDNLINHETLDAKNSWRNGSRRNPKEMEKKVVEAERPPEPETWRKPVEPPKPETPPGTRVARASSALELAQAFSRSMSGSGVDNHYTKQRVLPGRTQMPFSRLTGSREISSGSTHRHINGY</sequence>
<dbReference type="Proteomes" id="UP001418222">
    <property type="component" value="Unassembled WGS sequence"/>
</dbReference>
<feature type="compositionally biased region" description="Polar residues" evidence="1">
    <location>
        <begin position="301"/>
        <end position="316"/>
    </location>
</feature>
<feature type="compositionally biased region" description="Basic and acidic residues" evidence="1">
    <location>
        <begin position="507"/>
        <end position="535"/>
    </location>
</feature>
<feature type="region of interest" description="Disordered" evidence="1">
    <location>
        <begin position="31"/>
        <end position="192"/>
    </location>
</feature>
<feature type="compositionally biased region" description="Basic and acidic residues" evidence="1">
    <location>
        <begin position="464"/>
        <end position="495"/>
    </location>
</feature>
<dbReference type="AlphaFoldDB" id="A0AAP0FW03"/>
<feature type="compositionally biased region" description="Polar residues" evidence="1">
    <location>
        <begin position="587"/>
        <end position="597"/>
    </location>
</feature>
<evidence type="ECO:0000256" key="1">
    <source>
        <dbReference type="SAM" id="MobiDB-lite"/>
    </source>
</evidence>
<comment type="caution">
    <text evidence="2">The sequence shown here is derived from an EMBL/GenBank/DDBJ whole genome shotgun (WGS) entry which is preliminary data.</text>
</comment>
<protein>
    <submittedName>
        <fullName evidence="2">Uncharacterized protein</fullName>
    </submittedName>
</protein>
<feature type="region of interest" description="Disordered" evidence="1">
    <location>
        <begin position="301"/>
        <end position="321"/>
    </location>
</feature>
<keyword evidence="3" id="KW-1185">Reference proteome</keyword>
<dbReference type="PANTHER" id="PTHR32091:SF4">
    <property type="entry name" value="OS07G0546100 PROTEIN"/>
    <property type="match status" value="1"/>
</dbReference>
<feature type="compositionally biased region" description="Basic and acidic residues" evidence="1">
    <location>
        <begin position="94"/>
        <end position="104"/>
    </location>
</feature>
<reference evidence="2 3" key="1">
    <citation type="journal article" date="2022" name="Nat. Plants">
        <title>Genomes of leafy and leafless Platanthera orchids illuminate the evolution of mycoheterotrophy.</title>
        <authorList>
            <person name="Li M.H."/>
            <person name="Liu K.W."/>
            <person name="Li Z."/>
            <person name="Lu H.C."/>
            <person name="Ye Q.L."/>
            <person name="Zhang D."/>
            <person name="Wang J.Y."/>
            <person name="Li Y.F."/>
            <person name="Zhong Z.M."/>
            <person name="Liu X."/>
            <person name="Yu X."/>
            <person name="Liu D.K."/>
            <person name="Tu X.D."/>
            <person name="Liu B."/>
            <person name="Hao Y."/>
            <person name="Liao X.Y."/>
            <person name="Jiang Y.T."/>
            <person name="Sun W.H."/>
            <person name="Chen J."/>
            <person name="Chen Y.Q."/>
            <person name="Ai Y."/>
            <person name="Zhai J.W."/>
            <person name="Wu S.S."/>
            <person name="Zhou Z."/>
            <person name="Hsiao Y.Y."/>
            <person name="Wu W.L."/>
            <person name="Chen Y.Y."/>
            <person name="Lin Y.F."/>
            <person name="Hsu J.L."/>
            <person name="Li C.Y."/>
            <person name="Wang Z.W."/>
            <person name="Zhao X."/>
            <person name="Zhong W.Y."/>
            <person name="Ma X.K."/>
            <person name="Ma L."/>
            <person name="Huang J."/>
            <person name="Chen G.Z."/>
            <person name="Huang M.Z."/>
            <person name="Huang L."/>
            <person name="Peng D.H."/>
            <person name="Luo Y.B."/>
            <person name="Zou S.Q."/>
            <person name="Chen S.P."/>
            <person name="Lan S."/>
            <person name="Tsai W.C."/>
            <person name="Van de Peer Y."/>
            <person name="Liu Z.J."/>
        </authorList>
    </citation>
    <scope>NUCLEOTIDE SEQUENCE [LARGE SCALE GENOMIC DNA]</scope>
    <source>
        <strain evidence="2">Lor287</strain>
    </source>
</reference>
<organism evidence="2 3">
    <name type="scientific">Platanthera zijinensis</name>
    <dbReference type="NCBI Taxonomy" id="2320716"/>
    <lineage>
        <taxon>Eukaryota</taxon>
        <taxon>Viridiplantae</taxon>
        <taxon>Streptophyta</taxon>
        <taxon>Embryophyta</taxon>
        <taxon>Tracheophyta</taxon>
        <taxon>Spermatophyta</taxon>
        <taxon>Magnoliopsida</taxon>
        <taxon>Liliopsida</taxon>
        <taxon>Asparagales</taxon>
        <taxon>Orchidaceae</taxon>
        <taxon>Orchidoideae</taxon>
        <taxon>Orchideae</taxon>
        <taxon>Orchidinae</taxon>
        <taxon>Platanthera</taxon>
    </lineage>
</organism>
<dbReference type="PANTHER" id="PTHR32091">
    <property type="entry name" value="EUKARYOTIC TRANSLATION INITIATION FACTOR 4B"/>
    <property type="match status" value="1"/>
</dbReference>
<dbReference type="EMBL" id="JBBWWQ010000019">
    <property type="protein sequence ID" value="KAK8918811.1"/>
    <property type="molecule type" value="Genomic_DNA"/>
</dbReference>
<dbReference type="GO" id="GO:0003743">
    <property type="term" value="F:translation initiation factor activity"/>
    <property type="evidence" value="ECO:0007669"/>
    <property type="project" value="InterPro"/>
</dbReference>
<proteinExistence type="predicted"/>
<accession>A0AAP0FW03</accession>
<evidence type="ECO:0000313" key="3">
    <source>
        <dbReference type="Proteomes" id="UP001418222"/>
    </source>
</evidence>
<dbReference type="GO" id="GO:0003729">
    <property type="term" value="F:mRNA binding"/>
    <property type="evidence" value="ECO:0007669"/>
    <property type="project" value="TreeGrafter"/>
</dbReference>
<name>A0AAP0FW03_9ASPA</name>
<evidence type="ECO:0000313" key="2">
    <source>
        <dbReference type="EMBL" id="KAK8918811.1"/>
    </source>
</evidence>